<dbReference type="InterPro" id="IPR002452">
    <property type="entry name" value="Alpha_tubulin"/>
</dbReference>
<dbReference type="Pfam" id="PF03953">
    <property type="entry name" value="Tubulin_C"/>
    <property type="match status" value="1"/>
</dbReference>
<dbReference type="InterPro" id="IPR018316">
    <property type="entry name" value="Tubulin/FtsZ_2-layer-sand-dom"/>
</dbReference>
<accession>A0A667HYT0</accession>
<evidence type="ECO:0000256" key="10">
    <source>
        <dbReference type="ARBA" id="ARBA00049117"/>
    </source>
</evidence>
<protein>
    <recommendedName>
        <fullName evidence="15">Tubulin/FtsZ 2-layer sandwich domain-containing protein</fullName>
    </recommendedName>
</protein>
<evidence type="ECO:0000256" key="7">
    <source>
        <dbReference type="ARBA" id="ARBA00022801"/>
    </source>
</evidence>
<evidence type="ECO:0008006" key="15">
    <source>
        <dbReference type="Google" id="ProtNLM"/>
    </source>
</evidence>
<dbReference type="FunFam" id="3.30.1330.20:FF:000001">
    <property type="entry name" value="Tubulin alpha chain"/>
    <property type="match status" value="1"/>
</dbReference>
<evidence type="ECO:0000313" key="13">
    <source>
        <dbReference type="Ensembl" id="ENSLCNP00005031942.1"/>
    </source>
</evidence>
<keyword evidence="4" id="KW-0963">Cytoplasm</keyword>
<reference evidence="13" key="1">
    <citation type="submission" date="2025-08" db="UniProtKB">
        <authorList>
            <consortium name="Ensembl"/>
        </authorList>
    </citation>
    <scope>IDENTIFICATION</scope>
</reference>
<dbReference type="GO" id="GO:0005874">
    <property type="term" value="C:microtubule"/>
    <property type="evidence" value="ECO:0007669"/>
    <property type="project" value="UniProtKB-KW"/>
</dbReference>
<evidence type="ECO:0000259" key="11">
    <source>
        <dbReference type="SMART" id="SM00864"/>
    </source>
</evidence>
<comment type="similarity">
    <text evidence="3">Belongs to the tubulin family.</text>
</comment>
<evidence type="ECO:0000256" key="5">
    <source>
        <dbReference type="ARBA" id="ARBA00022701"/>
    </source>
</evidence>
<comment type="subcellular location">
    <subcellularLocation>
        <location evidence="2">Cytoplasm</location>
        <location evidence="2">Cytoskeleton</location>
    </subcellularLocation>
</comment>
<keyword evidence="14" id="KW-1185">Reference proteome</keyword>
<dbReference type="AlphaFoldDB" id="A0A667HYT0"/>
<feature type="domain" description="Tubulin/FtsZ 2-layer sandwich" evidence="12">
    <location>
        <begin position="117"/>
        <end position="262"/>
    </location>
</feature>
<evidence type="ECO:0000256" key="8">
    <source>
        <dbReference type="ARBA" id="ARBA00023134"/>
    </source>
</evidence>
<dbReference type="FunFam" id="3.40.50.1440:FF:000024">
    <property type="entry name" value="Tubulin alpha chain"/>
    <property type="match status" value="1"/>
</dbReference>
<keyword evidence="5" id="KW-0493">Microtubule</keyword>
<proteinExistence type="inferred from homology"/>
<dbReference type="InterPro" id="IPR008280">
    <property type="entry name" value="Tub_FtsZ_C"/>
</dbReference>
<dbReference type="PANTHER" id="PTHR11588">
    <property type="entry name" value="TUBULIN"/>
    <property type="match status" value="1"/>
</dbReference>
<evidence type="ECO:0000256" key="2">
    <source>
        <dbReference type="ARBA" id="ARBA00004245"/>
    </source>
</evidence>
<sequence>MRECISIHVGQAGVQIGNACWELYCLEHGIQPDGQMPSDKTIGGGDDSFNTFFSETGAGKHVPRAVFVDLEPTVIDEVRTGTYRQLFHPEQLITGKEDAANNYARGHYTIGKEIIDLVLDRIRKLTNLVPYPRIHSPLATYAPVISAEKAYHEQLSVAEITNACFEPANQMVKCDPRHGKYMACCLLYRGDVVPKDVNAAIATIKTKHTIQFVDWCPTGFKVGINYQPPTVVPGGDLAKVQRAVCMLSNTTAIAEAWARLDHKFDLMYCVVLPDSPFLHCPVPYLPNFQNSLVMETLFSGLNTYCFVEKEDKGGVCLWVYVC</sequence>
<dbReference type="Gene3D" id="3.30.1330.20">
    <property type="entry name" value="Tubulin/FtsZ, C-terminal domain"/>
    <property type="match status" value="1"/>
</dbReference>
<dbReference type="InterPro" id="IPR003008">
    <property type="entry name" value="Tubulin_FtsZ_GTPase"/>
</dbReference>
<keyword evidence="8" id="KW-0342">GTP-binding</keyword>
<dbReference type="SUPFAM" id="SSF52490">
    <property type="entry name" value="Tubulin nucleotide-binding domain-like"/>
    <property type="match status" value="1"/>
</dbReference>
<evidence type="ECO:0000256" key="4">
    <source>
        <dbReference type="ARBA" id="ARBA00022490"/>
    </source>
</evidence>
<dbReference type="Pfam" id="PF00091">
    <property type="entry name" value="Tubulin"/>
    <property type="match status" value="1"/>
</dbReference>
<dbReference type="Ensembl" id="ENSLCNT00005035650.1">
    <property type="protein sequence ID" value="ENSLCNP00005031942.1"/>
    <property type="gene ID" value="ENSLCNG00005020800.1"/>
</dbReference>
<dbReference type="GO" id="GO:0007017">
    <property type="term" value="P:microtubule-based process"/>
    <property type="evidence" value="ECO:0007669"/>
    <property type="project" value="InterPro"/>
</dbReference>
<dbReference type="CDD" id="cd02186">
    <property type="entry name" value="alpha_tubulin"/>
    <property type="match status" value="1"/>
</dbReference>
<keyword evidence="9" id="KW-0206">Cytoskeleton</keyword>
<dbReference type="GO" id="GO:0005525">
    <property type="term" value="F:GTP binding"/>
    <property type="evidence" value="ECO:0007669"/>
    <property type="project" value="UniProtKB-KW"/>
</dbReference>
<dbReference type="Proteomes" id="UP000472241">
    <property type="component" value="Unplaced"/>
</dbReference>
<evidence type="ECO:0000256" key="9">
    <source>
        <dbReference type="ARBA" id="ARBA00023212"/>
    </source>
</evidence>
<dbReference type="GO" id="GO:0005200">
    <property type="term" value="F:structural constituent of cytoskeleton"/>
    <property type="evidence" value="ECO:0007669"/>
    <property type="project" value="InterPro"/>
</dbReference>
<dbReference type="SMART" id="SM00865">
    <property type="entry name" value="Tubulin_C"/>
    <property type="match status" value="1"/>
</dbReference>
<dbReference type="InterPro" id="IPR037103">
    <property type="entry name" value="Tubulin/FtsZ-like_C"/>
</dbReference>
<evidence type="ECO:0000256" key="3">
    <source>
        <dbReference type="ARBA" id="ARBA00009636"/>
    </source>
</evidence>
<keyword evidence="7" id="KW-0378">Hydrolase</keyword>
<dbReference type="PRINTS" id="PR01161">
    <property type="entry name" value="TUBULIN"/>
</dbReference>
<reference evidence="13" key="2">
    <citation type="submission" date="2025-09" db="UniProtKB">
        <authorList>
            <consortium name="Ensembl"/>
        </authorList>
    </citation>
    <scope>IDENTIFICATION</scope>
</reference>
<name>A0A667HYT0_LYNCA</name>
<dbReference type="SUPFAM" id="SSF55307">
    <property type="entry name" value="Tubulin C-terminal domain-like"/>
    <property type="match status" value="1"/>
</dbReference>
<dbReference type="GO" id="GO:0016787">
    <property type="term" value="F:hydrolase activity"/>
    <property type="evidence" value="ECO:0007669"/>
    <property type="project" value="UniProtKB-KW"/>
</dbReference>
<feature type="domain" description="Tubulin/FtsZ GTPase" evidence="11">
    <location>
        <begin position="49"/>
        <end position="190"/>
    </location>
</feature>
<dbReference type="Gene3D" id="3.40.50.1440">
    <property type="entry name" value="Tubulin/FtsZ, GTPase domain"/>
    <property type="match status" value="1"/>
</dbReference>
<dbReference type="SMART" id="SM00864">
    <property type="entry name" value="Tubulin"/>
    <property type="match status" value="1"/>
</dbReference>
<evidence type="ECO:0000256" key="6">
    <source>
        <dbReference type="ARBA" id="ARBA00022741"/>
    </source>
</evidence>
<comment type="catalytic activity">
    <reaction evidence="10">
        <text>GTP + H2O = GDP + phosphate + H(+)</text>
        <dbReference type="Rhea" id="RHEA:19669"/>
        <dbReference type="ChEBI" id="CHEBI:15377"/>
        <dbReference type="ChEBI" id="CHEBI:15378"/>
        <dbReference type="ChEBI" id="CHEBI:37565"/>
        <dbReference type="ChEBI" id="CHEBI:43474"/>
        <dbReference type="ChEBI" id="CHEBI:58189"/>
    </reaction>
    <physiologicalReaction direction="left-to-right" evidence="10">
        <dbReference type="Rhea" id="RHEA:19670"/>
    </physiologicalReaction>
</comment>
<comment type="cofactor">
    <cofactor evidence="1">
        <name>Mg(2+)</name>
        <dbReference type="ChEBI" id="CHEBI:18420"/>
    </cofactor>
</comment>
<dbReference type="InterPro" id="IPR000217">
    <property type="entry name" value="Tubulin"/>
</dbReference>
<keyword evidence="6" id="KW-0547">Nucleotide-binding</keyword>
<evidence type="ECO:0000259" key="12">
    <source>
        <dbReference type="SMART" id="SM00865"/>
    </source>
</evidence>
<evidence type="ECO:0000313" key="14">
    <source>
        <dbReference type="Proteomes" id="UP000472241"/>
    </source>
</evidence>
<dbReference type="PRINTS" id="PR01162">
    <property type="entry name" value="ALPHATUBULIN"/>
</dbReference>
<evidence type="ECO:0000256" key="1">
    <source>
        <dbReference type="ARBA" id="ARBA00001946"/>
    </source>
</evidence>
<dbReference type="InterPro" id="IPR036525">
    <property type="entry name" value="Tubulin/FtsZ_GTPase_sf"/>
</dbReference>
<organism evidence="13 14">
    <name type="scientific">Lynx canadensis</name>
    <name type="common">Canada lynx</name>
    <name type="synonym">Felis canadensis</name>
    <dbReference type="NCBI Taxonomy" id="61383"/>
    <lineage>
        <taxon>Eukaryota</taxon>
        <taxon>Metazoa</taxon>
        <taxon>Chordata</taxon>
        <taxon>Craniata</taxon>
        <taxon>Vertebrata</taxon>
        <taxon>Euteleostomi</taxon>
        <taxon>Mammalia</taxon>
        <taxon>Eutheria</taxon>
        <taxon>Laurasiatheria</taxon>
        <taxon>Carnivora</taxon>
        <taxon>Feliformia</taxon>
        <taxon>Felidae</taxon>
        <taxon>Felinae</taxon>
        <taxon>Lynx</taxon>
    </lineage>
</organism>